<name>A0A8E0VI36_9TREM</name>
<dbReference type="EMBL" id="LUCM01004022">
    <property type="protein sequence ID" value="KAA0194953.1"/>
    <property type="molecule type" value="Genomic_DNA"/>
</dbReference>
<proteinExistence type="predicted"/>
<dbReference type="AlphaFoldDB" id="A0A8E0VI36"/>
<evidence type="ECO:0000313" key="2">
    <source>
        <dbReference type="EMBL" id="KAA0194953.1"/>
    </source>
</evidence>
<protein>
    <submittedName>
        <fullName evidence="2">Uncharacterized protein</fullName>
    </submittedName>
</protein>
<sequence>MILGYPEWPAMVDCDSTGRYADYDEQTGEVIRYFVVFLDPKTPTRQRIQAAKIRKFISIAEVKQIRTWARYYTRLLLAAREAENALTLPLEVGSAIFLLLFVLTVFVGYELRALDSQ</sequence>
<feature type="transmembrane region" description="Helical" evidence="1">
    <location>
        <begin position="92"/>
        <end position="111"/>
    </location>
</feature>
<dbReference type="Gene3D" id="2.30.30.140">
    <property type="match status" value="1"/>
</dbReference>
<organism evidence="2 3">
    <name type="scientific">Fasciolopsis buskii</name>
    <dbReference type="NCBI Taxonomy" id="27845"/>
    <lineage>
        <taxon>Eukaryota</taxon>
        <taxon>Metazoa</taxon>
        <taxon>Spiralia</taxon>
        <taxon>Lophotrochozoa</taxon>
        <taxon>Platyhelminthes</taxon>
        <taxon>Trematoda</taxon>
        <taxon>Digenea</taxon>
        <taxon>Plagiorchiida</taxon>
        <taxon>Echinostomata</taxon>
        <taxon>Echinostomatoidea</taxon>
        <taxon>Fasciolidae</taxon>
        <taxon>Fasciolopsis</taxon>
    </lineage>
</organism>
<keyword evidence="3" id="KW-1185">Reference proteome</keyword>
<gene>
    <name evidence="2" type="ORF">FBUS_00889</name>
</gene>
<keyword evidence="1" id="KW-0812">Transmembrane</keyword>
<reference evidence="2" key="1">
    <citation type="submission" date="2019-05" db="EMBL/GenBank/DDBJ databases">
        <title>Annotation for the trematode Fasciolopsis buski.</title>
        <authorList>
            <person name="Choi Y.-J."/>
        </authorList>
    </citation>
    <scope>NUCLEOTIDE SEQUENCE</scope>
    <source>
        <strain evidence="2">HT</strain>
        <tissue evidence="2">Whole worm</tissue>
    </source>
</reference>
<accession>A0A8E0VI36</accession>
<comment type="caution">
    <text evidence="2">The sequence shown here is derived from an EMBL/GenBank/DDBJ whole genome shotgun (WGS) entry which is preliminary data.</text>
</comment>
<dbReference type="SUPFAM" id="SSF63748">
    <property type="entry name" value="Tudor/PWWP/MBT"/>
    <property type="match status" value="1"/>
</dbReference>
<evidence type="ECO:0000313" key="3">
    <source>
        <dbReference type="Proteomes" id="UP000728185"/>
    </source>
</evidence>
<keyword evidence="1" id="KW-0472">Membrane</keyword>
<dbReference type="Proteomes" id="UP000728185">
    <property type="component" value="Unassembled WGS sequence"/>
</dbReference>
<evidence type="ECO:0000256" key="1">
    <source>
        <dbReference type="SAM" id="Phobius"/>
    </source>
</evidence>
<dbReference type="OrthoDB" id="5964980at2759"/>
<keyword evidence="1" id="KW-1133">Transmembrane helix</keyword>